<feature type="transmembrane region" description="Helical" evidence="9">
    <location>
        <begin position="87"/>
        <end position="105"/>
    </location>
</feature>
<keyword evidence="8 9" id="KW-0472">Membrane</keyword>
<dbReference type="NCBIfam" id="TIGR00077">
    <property type="entry name" value="lspA"/>
    <property type="match status" value="1"/>
</dbReference>
<reference evidence="12 13" key="1">
    <citation type="submission" date="2016-11" db="EMBL/GenBank/DDBJ databases">
        <authorList>
            <person name="Jaros S."/>
            <person name="Januszkiewicz K."/>
            <person name="Wedrychowicz H."/>
        </authorList>
    </citation>
    <scope>NUCLEOTIDE SEQUENCE [LARGE SCALE GENOMIC DNA]</scope>
    <source>
        <strain evidence="12 13">DSM 14214</strain>
    </source>
</reference>
<comment type="subcellular location">
    <subcellularLocation>
        <location evidence="9">Cell membrane</location>
        <topology evidence="9">Multi-pass membrane protein</topology>
    </subcellularLocation>
</comment>
<keyword evidence="2 9" id="KW-1003">Cell membrane</keyword>
<dbReference type="PROSITE" id="PS00855">
    <property type="entry name" value="SPASE_II"/>
    <property type="match status" value="1"/>
</dbReference>
<dbReference type="PANTHER" id="PTHR33695">
    <property type="entry name" value="LIPOPROTEIN SIGNAL PEPTIDASE"/>
    <property type="match status" value="1"/>
</dbReference>
<evidence type="ECO:0000256" key="3">
    <source>
        <dbReference type="ARBA" id="ARBA00022670"/>
    </source>
</evidence>
<dbReference type="HAMAP" id="MF_00161">
    <property type="entry name" value="LspA"/>
    <property type="match status" value="1"/>
</dbReference>
<gene>
    <name evidence="9" type="primary">lspA</name>
    <name evidence="12" type="ORF">SAMN02745138_02800</name>
</gene>
<evidence type="ECO:0000313" key="12">
    <source>
        <dbReference type="EMBL" id="SHL05960.1"/>
    </source>
</evidence>
<keyword evidence="4 9" id="KW-0812">Transmembrane</keyword>
<dbReference type="Pfam" id="PF01252">
    <property type="entry name" value="Peptidase_A8"/>
    <property type="match status" value="1"/>
</dbReference>
<dbReference type="OrthoDB" id="9810259at2"/>
<proteinExistence type="inferred from homology"/>
<evidence type="ECO:0000256" key="9">
    <source>
        <dbReference type="HAMAP-Rule" id="MF_00161"/>
    </source>
</evidence>
<dbReference type="UniPathway" id="UPA00665"/>
<comment type="similarity">
    <text evidence="1 9 11">Belongs to the peptidase A8 family.</text>
</comment>
<protein>
    <recommendedName>
        <fullName evidence="9">Lipoprotein signal peptidase</fullName>
        <ecNumber evidence="9">3.4.23.36</ecNumber>
    </recommendedName>
    <alternativeName>
        <fullName evidence="9">Prolipoprotein signal peptidase</fullName>
    </alternativeName>
    <alternativeName>
        <fullName evidence="9">Signal peptidase II</fullName>
        <shortName evidence="9">SPase II</shortName>
    </alternativeName>
</protein>
<dbReference type="EC" id="3.4.23.36" evidence="9"/>
<dbReference type="RefSeq" id="WP_072852802.1">
    <property type="nucleotide sequence ID" value="NZ_FRAH01000063.1"/>
</dbReference>
<dbReference type="GO" id="GO:0005886">
    <property type="term" value="C:plasma membrane"/>
    <property type="evidence" value="ECO:0007669"/>
    <property type="project" value="UniProtKB-SubCell"/>
</dbReference>
<keyword evidence="7 9" id="KW-1133">Transmembrane helix</keyword>
<comment type="catalytic activity">
    <reaction evidence="9 10">
        <text>Release of signal peptides from bacterial membrane prolipoproteins. Hydrolyzes -Xaa-Yaa-Zaa-|-(S,diacylglyceryl)Cys-, in which Xaa is hydrophobic (preferably Leu), and Yaa (Ala or Ser) and Zaa (Gly or Ala) have small, neutral side chains.</text>
        <dbReference type="EC" id="3.4.23.36"/>
    </reaction>
</comment>
<dbReference type="AlphaFoldDB" id="A0A1M6XIW1"/>
<keyword evidence="6 9" id="KW-0378">Hydrolase</keyword>
<keyword evidence="3 9" id="KW-0645">Protease</keyword>
<evidence type="ECO:0000256" key="1">
    <source>
        <dbReference type="ARBA" id="ARBA00006139"/>
    </source>
</evidence>
<dbReference type="GO" id="GO:0006508">
    <property type="term" value="P:proteolysis"/>
    <property type="evidence" value="ECO:0007669"/>
    <property type="project" value="UniProtKB-KW"/>
</dbReference>
<feature type="active site" evidence="9">
    <location>
        <position position="131"/>
    </location>
</feature>
<sequence>MWIIAIIAAAVLVGIDQLTKYLALVNLKPIGSTTVVDGFLDLTFVENRGVAFGMFSGKKWFILLLTLCIVAFLVYYFVKMPRTKEYQWVRCAMVLVLAGAVGNMIDRVCRGYVVDFFEFTFFSWPVFNVADIYVVVGVIVLAALILFVIKEEPKLEKKKDEK</sequence>
<dbReference type="InterPro" id="IPR001872">
    <property type="entry name" value="Peptidase_A8"/>
</dbReference>
<evidence type="ECO:0000256" key="11">
    <source>
        <dbReference type="RuleBase" id="RU004181"/>
    </source>
</evidence>
<accession>A0A1M6XIW1</accession>
<evidence type="ECO:0000256" key="7">
    <source>
        <dbReference type="ARBA" id="ARBA00022989"/>
    </source>
</evidence>
<evidence type="ECO:0000256" key="10">
    <source>
        <dbReference type="RuleBase" id="RU000594"/>
    </source>
</evidence>
<evidence type="ECO:0000256" key="5">
    <source>
        <dbReference type="ARBA" id="ARBA00022750"/>
    </source>
</evidence>
<evidence type="ECO:0000256" key="2">
    <source>
        <dbReference type="ARBA" id="ARBA00022475"/>
    </source>
</evidence>
<dbReference type="PRINTS" id="PR00781">
    <property type="entry name" value="LIPOSIGPTASE"/>
</dbReference>
<feature type="active site" evidence="9">
    <location>
        <position position="115"/>
    </location>
</feature>
<evidence type="ECO:0000256" key="4">
    <source>
        <dbReference type="ARBA" id="ARBA00022692"/>
    </source>
</evidence>
<dbReference type="Proteomes" id="UP000183975">
    <property type="component" value="Unassembled WGS sequence"/>
</dbReference>
<evidence type="ECO:0000313" key="13">
    <source>
        <dbReference type="Proteomes" id="UP000183975"/>
    </source>
</evidence>
<comment type="function">
    <text evidence="9 10">This protein specifically catalyzes the removal of signal peptides from prolipoproteins.</text>
</comment>
<dbReference type="GO" id="GO:0004190">
    <property type="term" value="F:aspartic-type endopeptidase activity"/>
    <property type="evidence" value="ECO:0007669"/>
    <property type="project" value="UniProtKB-UniRule"/>
</dbReference>
<organism evidence="12 13">
    <name type="scientific">Anaerotignum lactatifermentans DSM 14214</name>
    <dbReference type="NCBI Taxonomy" id="1121323"/>
    <lineage>
        <taxon>Bacteria</taxon>
        <taxon>Bacillati</taxon>
        <taxon>Bacillota</taxon>
        <taxon>Clostridia</taxon>
        <taxon>Lachnospirales</taxon>
        <taxon>Anaerotignaceae</taxon>
        <taxon>Anaerotignum</taxon>
    </lineage>
</organism>
<evidence type="ECO:0000256" key="6">
    <source>
        <dbReference type="ARBA" id="ARBA00022801"/>
    </source>
</evidence>
<comment type="pathway">
    <text evidence="9">Protein modification; lipoprotein biosynthesis (signal peptide cleavage).</text>
</comment>
<evidence type="ECO:0000256" key="8">
    <source>
        <dbReference type="ARBA" id="ARBA00023136"/>
    </source>
</evidence>
<feature type="transmembrane region" description="Helical" evidence="9">
    <location>
        <begin position="60"/>
        <end position="78"/>
    </location>
</feature>
<name>A0A1M6XIW1_9FIRM</name>
<keyword evidence="13" id="KW-1185">Reference proteome</keyword>
<keyword evidence="5 9" id="KW-0064">Aspartyl protease</keyword>
<comment type="caution">
    <text evidence="9">Lacks conserved residue(s) required for the propagation of feature annotation.</text>
</comment>
<dbReference type="EMBL" id="FRAH01000063">
    <property type="protein sequence ID" value="SHL05960.1"/>
    <property type="molecule type" value="Genomic_DNA"/>
</dbReference>
<dbReference type="PANTHER" id="PTHR33695:SF1">
    <property type="entry name" value="LIPOPROTEIN SIGNAL PEPTIDASE"/>
    <property type="match status" value="1"/>
</dbReference>
<feature type="transmembrane region" description="Helical" evidence="9">
    <location>
        <begin position="125"/>
        <end position="149"/>
    </location>
</feature>